<dbReference type="RefSeq" id="WP_194451071.1">
    <property type="nucleotide sequence ID" value="NZ_CP063849.1"/>
</dbReference>
<reference evidence="1 2" key="1">
    <citation type="submission" date="2020-10" db="EMBL/GenBank/DDBJ databases">
        <title>Complete genome sequence of Paludibaculum fermentans P105T, a facultatively anaerobic acidobacterium capable of dissimilatory Fe(III) reduction.</title>
        <authorList>
            <person name="Dedysh S.N."/>
            <person name="Beletsky A.V."/>
            <person name="Kulichevskaya I.S."/>
            <person name="Mardanov A.V."/>
            <person name="Ravin N.V."/>
        </authorList>
    </citation>
    <scope>NUCLEOTIDE SEQUENCE [LARGE SCALE GENOMIC DNA]</scope>
    <source>
        <strain evidence="1 2">P105</strain>
    </source>
</reference>
<evidence type="ECO:0000313" key="1">
    <source>
        <dbReference type="EMBL" id="QOY89409.1"/>
    </source>
</evidence>
<dbReference type="EMBL" id="CP063849">
    <property type="protein sequence ID" value="QOY89409.1"/>
    <property type="molecule type" value="Genomic_DNA"/>
</dbReference>
<evidence type="ECO:0000313" key="2">
    <source>
        <dbReference type="Proteomes" id="UP000593892"/>
    </source>
</evidence>
<dbReference type="SUPFAM" id="SSF51445">
    <property type="entry name" value="(Trans)glycosidases"/>
    <property type="match status" value="1"/>
</dbReference>
<dbReference type="InterPro" id="IPR013783">
    <property type="entry name" value="Ig-like_fold"/>
</dbReference>
<sequence length="154" mass="16759">MAYEGHRAMFEAFGRNKYKSTGVIQWMLNNAWPSMIWHLYDWYLRPGGSYLGPRRAVNRCTSSTVTTMARLLSSIRCIRVCGAEGKGLGLQPGYDGEVVKGGGGGRGGGQVHAGTDAACPGGLSTTYFVRLALEDASGKTVSTNFYWLSYGFLR</sequence>
<proteinExistence type="predicted"/>
<dbReference type="Proteomes" id="UP000593892">
    <property type="component" value="Chromosome"/>
</dbReference>
<dbReference type="AlphaFoldDB" id="A0A7S7SLI6"/>
<dbReference type="GO" id="GO:0004553">
    <property type="term" value="F:hydrolase activity, hydrolyzing O-glycosyl compounds"/>
    <property type="evidence" value="ECO:0007669"/>
    <property type="project" value="InterPro"/>
</dbReference>
<dbReference type="InterPro" id="IPR017853">
    <property type="entry name" value="GH"/>
</dbReference>
<dbReference type="PANTHER" id="PTHR43536:SF1">
    <property type="entry name" value="MANNOSYLGLYCOPROTEIN ENDO-BETA-MANNOSIDASE"/>
    <property type="match status" value="1"/>
</dbReference>
<dbReference type="PANTHER" id="PTHR43536">
    <property type="entry name" value="MANNOSYLGLYCOPROTEIN ENDO-BETA-MANNOSIDASE"/>
    <property type="match status" value="1"/>
</dbReference>
<dbReference type="KEGG" id="pfer:IRI77_05485"/>
<dbReference type="Gene3D" id="3.20.20.80">
    <property type="entry name" value="Glycosidases"/>
    <property type="match status" value="1"/>
</dbReference>
<dbReference type="InterPro" id="IPR036156">
    <property type="entry name" value="Beta-gal/glucu_dom_sf"/>
</dbReference>
<organism evidence="1 2">
    <name type="scientific">Paludibaculum fermentans</name>
    <dbReference type="NCBI Taxonomy" id="1473598"/>
    <lineage>
        <taxon>Bacteria</taxon>
        <taxon>Pseudomonadati</taxon>
        <taxon>Acidobacteriota</taxon>
        <taxon>Terriglobia</taxon>
        <taxon>Bryobacterales</taxon>
        <taxon>Bryobacteraceae</taxon>
        <taxon>Paludibaculum</taxon>
    </lineage>
</organism>
<keyword evidence="2" id="KW-1185">Reference proteome</keyword>
<dbReference type="SUPFAM" id="SSF49303">
    <property type="entry name" value="beta-Galactosidase/glucuronidase domain"/>
    <property type="match status" value="1"/>
</dbReference>
<name>A0A7S7SLI6_PALFE</name>
<gene>
    <name evidence="1" type="ORF">IRI77_05485</name>
</gene>
<dbReference type="InterPro" id="IPR043534">
    <property type="entry name" value="EBDG/EBM"/>
</dbReference>
<dbReference type="Gene3D" id="2.60.40.10">
    <property type="entry name" value="Immunoglobulins"/>
    <property type="match status" value="1"/>
</dbReference>
<protein>
    <submittedName>
        <fullName evidence="1">Uncharacterized protein</fullName>
    </submittedName>
</protein>
<accession>A0A7S7SLI6</accession>